<comment type="catalytic activity">
    <reaction evidence="7">
        <text>guanosine 3',5'-bis(diphosphate) + H2O = GDP + diphosphate + H(+)</text>
        <dbReference type="Rhea" id="RHEA:14253"/>
        <dbReference type="ChEBI" id="CHEBI:15377"/>
        <dbReference type="ChEBI" id="CHEBI:15378"/>
        <dbReference type="ChEBI" id="CHEBI:33019"/>
        <dbReference type="ChEBI" id="CHEBI:58189"/>
        <dbReference type="ChEBI" id="CHEBI:77828"/>
        <dbReference type="EC" id="3.1.7.2"/>
    </reaction>
</comment>
<dbReference type="InterPro" id="IPR006674">
    <property type="entry name" value="HD_domain"/>
</dbReference>
<organism evidence="11 12">
    <name type="scientific">Agarivorans aestuarii</name>
    <dbReference type="NCBI Taxonomy" id="1563703"/>
    <lineage>
        <taxon>Bacteria</taxon>
        <taxon>Pseudomonadati</taxon>
        <taxon>Pseudomonadota</taxon>
        <taxon>Gammaproteobacteria</taxon>
        <taxon>Alteromonadales</taxon>
        <taxon>Alteromonadaceae</taxon>
        <taxon>Agarivorans</taxon>
    </lineage>
</organism>
<evidence type="ECO:0000256" key="6">
    <source>
        <dbReference type="ARBA" id="ARBA00023268"/>
    </source>
</evidence>
<dbReference type="PROSITE" id="PS51831">
    <property type="entry name" value="HD"/>
    <property type="match status" value="1"/>
</dbReference>
<dbReference type="InterPro" id="IPR002912">
    <property type="entry name" value="ACT_dom"/>
</dbReference>
<dbReference type="Pfam" id="PF01909">
    <property type="entry name" value="NTP_transf_2"/>
    <property type="match status" value="1"/>
</dbReference>
<dbReference type="PIRSF" id="PIRSF006288">
    <property type="entry name" value="PII_uridyltransf"/>
    <property type="match status" value="1"/>
</dbReference>
<feature type="domain" description="ACT" evidence="9">
    <location>
        <begin position="693"/>
        <end position="777"/>
    </location>
</feature>
<dbReference type="CDD" id="cd05401">
    <property type="entry name" value="NT_GlnE_GlnD_like"/>
    <property type="match status" value="1"/>
</dbReference>
<evidence type="ECO:0000256" key="8">
    <source>
        <dbReference type="HAMAP-Rule" id="MF_00277"/>
    </source>
</evidence>
<keyword evidence="6 8" id="KW-0511">Multifunctional enzyme</keyword>
<evidence type="ECO:0000256" key="5">
    <source>
        <dbReference type="ARBA" id="ARBA00022842"/>
    </source>
</evidence>
<accession>A0ABU7G8N2</accession>
<evidence type="ECO:0000313" key="11">
    <source>
        <dbReference type="EMBL" id="MEE1675635.1"/>
    </source>
</evidence>
<keyword evidence="1 8" id="KW-0808">Transferase</keyword>
<dbReference type="HAMAP" id="MF_00277">
    <property type="entry name" value="PII_uridylyl_transf"/>
    <property type="match status" value="1"/>
</dbReference>
<evidence type="ECO:0000256" key="1">
    <source>
        <dbReference type="ARBA" id="ARBA00022679"/>
    </source>
</evidence>
<feature type="domain" description="ACT" evidence="9">
    <location>
        <begin position="799"/>
        <end position="869"/>
    </location>
</feature>
<dbReference type="Gene3D" id="1.20.120.330">
    <property type="entry name" value="Nucleotidyltransferases domain 2"/>
    <property type="match status" value="1"/>
</dbReference>
<dbReference type="InterPro" id="IPR013546">
    <property type="entry name" value="PII_UdlTrfase/GS_AdlTrfase"/>
</dbReference>
<proteinExistence type="inferred from homology"/>
<dbReference type="PROSITE" id="PS51671">
    <property type="entry name" value="ACT"/>
    <property type="match status" value="2"/>
</dbReference>
<dbReference type="GO" id="GO:0008773">
    <property type="term" value="F:[protein-PII] uridylyltransferase activity"/>
    <property type="evidence" value="ECO:0007669"/>
    <property type="project" value="UniProtKB-EC"/>
</dbReference>
<dbReference type="SUPFAM" id="SSF81301">
    <property type="entry name" value="Nucleotidyltransferase"/>
    <property type="match status" value="1"/>
</dbReference>
<dbReference type="SUPFAM" id="SSF81593">
    <property type="entry name" value="Nucleotidyltransferase substrate binding subunit/domain"/>
    <property type="match status" value="1"/>
</dbReference>
<dbReference type="Pfam" id="PF01966">
    <property type="entry name" value="HD"/>
    <property type="match status" value="1"/>
</dbReference>
<dbReference type="CDD" id="cd04900">
    <property type="entry name" value="ACT_UUR-like_1"/>
    <property type="match status" value="1"/>
</dbReference>
<dbReference type="EC" id="2.7.7.59" evidence="8"/>
<comment type="function">
    <text evidence="8">Modifies, by uridylylation and deuridylylation, the PII regulatory proteins (GlnB and homologs), in response to the nitrogen status of the cell that GlnD senses through the glutamine level. Under low glutamine levels, catalyzes the conversion of the PII proteins and UTP to PII-UMP and PPi, while under higher glutamine levels, GlnD hydrolyzes PII-UMP to PII and UMP (deuridylylation). Thus, controls uridylylation state and activity of the PII proteins, and plays an important role in the regulation of nitrogen metabolism.</text>
</comment>
<comment type="domain">
    <text evidence="8">Has four distinct domains: an N-terminal nucleotidyltransferase (NT) domain responsible for UTase activity, a central HD domain that encodes UR activity, and two C-terminal ACT domains that seem to have a role in glutamine sensing.</text>
</comment>
<reference evidence="12" key="1">
    <citation type="submission" date="2023-07" db="EMBL/GenBank/DDBJ databases">
        <title>Draft genome sequence of Agarivorans aestuarii strain ZMCS4, a CAZymes producing bacteria isolated from the marine brown algae Clodostephus spongiosus.</title>
        <authorList>
            <person name="Lorente B."/>
            <person name="Cabral C."/>
            <person name="Frias J."/>
            <person name="Faria J."/>
            <person name="Toubarro D."/>
        </authorList>
    </citation>
    <scope>NUCLEOTIDE SEQUENCE [LARGE SCALE GENOMIC DNA]</scope>
    <source>
        <strain evidence="12">ZMCS4</strain>
    </source>
</reference>
<dbReference type="SUPFAM" id="SSF109604">
    <property type="entry name" value="HD-domain/PDEase-like"/>
    <property type="match status" value="1"/>
</dbReference>
<dbReference type="InterPro" id="IPR010043">
    <property type="entry name" value="UTase/UR"/>
</dbReference>
<gene>
    <name evidence="8 11" type="primary">glnD</name>
    <name evidence="11" type="ORF">SNR37_000961</name>
</gene>
<dbReference type="CDD" id="cd04899">
    <property type="entry name" value="ACT_ACR-UUR-like_2"/>
    <property type="match status" value="1"/>
</dbReference>
<comment type="cofactor">
    <cofactor evidence="8">
        <name>Mg(2+)</name>
        <dbReference type="ChEBI" id="CHEBI:18420"/>
    </cofactor>
</comment>
<keyword evidence="3" id="KW-0677">Repeat</keyword>
<dbReference type="NCBIfam" id="NF003448">
    <property type="entry name" value="PRK05007.1"/>
    <property type="match status" value="1"/>
</dbReference>
<evidence type="ECO:0000256" key="7">
    <source>
        <dbReference type="ARBA" id="ARBA00047968"/>
    </source>
</evidence>
<comment type="caution">
    <text evidence="11">The sequence shown here is derived from an EMBL/GenBank/DDBJ whole genome shotgun (WGS) entry which is preliminary data.</text>
</comment>
<reference evidence="11 12" key="2">
    <citation type="submission" date="2023-12" db="EMBL/GenBank/DDBJ databases">
        <authorList>
            <consortium name="Cladostephus spongiosus"/>
            <person name="Lorente B."/>
            <person name="Cabral C."/>
            <person name="Frias J."/>
            <person name="Faria J."/>
            <person name="Toubarro D."/>
        </authorList>
    </citation>
    <scope>NUCLEOTIDE SEQUENCE [LARGE SCALE GENOMIC DNA]</scope>
    <source>
        <strain evidence="11 12">ZMCS4</strain>
    </source>
</reference>
<dbReference type="NCBIfam" id="NF002487">
    <property type="entry name" value="PRK01759.1"/>
    <property type="match status" value="1"/>
</dbReference>
<dbReference type="CDD" id="cd00077">
    <property type="entry name" value="HDc"/>
    <property type="match status" value="1"/>
</dbReference>
<comment type="activity regulation">
    <text evidence="8">Uridylyltransferase (UTase) activity is inhibited by glutamine, while glutamine activates uridylyl-removing (UR) activity.</text>
</comment>
<evidence type="ECO:0000256" key="2">
    <source>
        <dbReference type="ARBA" id="ARBA00022695"/>
    </source>
</evidence>
<comment type="similarity">
    <text evidence="8">Belongs to the GlnD family.</text>
</comment>
<dbReference type="RefSeq" id="WP_329776467.1">
    <property type="nucleotide sequence ID" value="NZ_JAYDYW010000014.1"/>
</dbReference>
<protein>
    <recommendedName>
        <fullName evidence="8">Bifunctional uridylyltransferase/uridylyl-removing enzyme</fullName>
        <shortName evidence="8">UTase/UR</shortName>
    </recommendedName>
    <alternativeName>
        <fullName evidence="8">Bifunctional [protein-PII] modification enzyme</fullName>
    </alternativeName>
    <alternativeName>
        <fullName evidence="8">Bifunctional nitrogen sensor protein</fullName>
    </alternativeName>
    <domain>
        <recommendedName>
            <fullName evidence="8">[Protein-PII] uridylyltransferase</fullName>
            <shortName evidence="8">PII uridylyltransferase</shortName>
            <shortName evidence="8">UTase</shortName>
            <ecNumber evidence="8">2.7.7.59</ecNumber>
        </recommendedName>
    </domain>
    <domain>
        <recommendedName>
            <fullName evidence="8">[Protein-PII]-UMP uridylyl-removing enzyme</fullName>
            <shortName evidence="8">UR</shortName>
            <ecNumber evidence="8">3.1.4.-</ecNumber>
        </recommendedName>
    </domain>
</protein>
<dbReference type="Pfam" id="PF08335">
    <property type="entry name" value="GlnD_UR_UTase"/>
    <property type="match status" value="1"/>
</dbReference>
<dbReference type="Gene3D" id="1.10.3210.10">
    <property type="entry name" value="Hypothetical protein af1432"/>
    <property type="match status" value="1"/>
</dbReference>
<dbReference type="InterPro" id="IPR003607">
    <property type="entry name" value="HD/PDEase_dom"/>
</dbReference>
<sequence>METTLAAPPLPCTEDISLKSSKRYLDELQEYLADQFNQGVHVVELVQLRSQQMDLLLNCLWQHFGLKEHSELSLLAVGGYGRGELHPRSDIDILILSREQVEPKVAEKISAFITLLWDIRLDVGQSVRTLKECLDLGLEDITIATNLQESRLLFGDKALYQELCMAVCADSFWPSEAFFRAKKDEQLSRHRQYKGNAYSLEPDIKANPGGLRDIQTICWVAGRHFGSSDLEELTKQNFLTLAECRELQDCRDFLWRVRFALHIHLTKSDDRLLFDRQLAVAQSLGYSGEHNAPVERLMKHFFQTVRRISELNEMLLQLFDEAILGNTAMDVQPVDEHFMLRGNLIDSANGQLFLEQPEQILVMFLHIADNPKITGIYSATLRQVREARRRLTHWLQDLPECRRYFRRLIKHPNVTGLPLTLMHRYGVLSTYFPAWSRIVGQMQFDLFHAFTVDEHTHRLINKIHSFNDADTKEIHPLCCQVYPRLERPDLLALAAIFHDIAKGRKGDHSTLGAVDAEEFCLAHGFSKPSARTVAWLVKHHLLMSVTAQRRDIYDPEVITEFAKVVRDQRHLDMLLCLTVADICATNDDTWNSWKRTLLSELYNSTQKALRRGLENPVDIRGVIRDKQKKAIQQLELKGYSEEQVRGLWQRFRADYFLRHTPQQIAWHSDHLWGHSEDQPLVLVSRRATRGGTEIFIHCQDIPHLFASVAAELDQKNLNIHDAQIMSSRDGFVLDTFVVLDHEGEPLSLERGILLQQTLAEKLHVAAPIDLKQRRVPRQVQQFSIAPRVEFLPTKGNRTLIEVVALDKPGLLAKISAVFQSFNYTIHAAKVTTIGEKAEDFFSISNCEREKLIPEQKQQLKSILEQALKQ</sequence>
<dbReference type="Pfam" id="PF01842">
    <property type="entry name" value="ACT"/>
    <property type="match status" value="2"/>
</dbReference>
<evidence type="ECO:0000313" key="12">
    <source>
        <dbReference type="Proteomes" id="UP001310248"/>
    </source>
</evidence>
<evidence type="ECO:0000259" key="9">
    <source>
        <dbReference type="PROSITE" id="PS51671"/>
    </source>
</evidence>
<evidence type="ECO:0000259" key="10">
    <source>
        <dbReference type="PROSITE" id="PS51831"/>
    </source>
</evidence>
<dbReference type="PANTHER" id="PTHR47320:SF1">
    <property type="entry name" value="BIFUNCTIONAL URIDYLYLTRANSFERASE_URIDYLYL-REMOVING ENZYME"/>
    <property type="match status" value="1"/>
</dbReference>
<dbReference type="EC" id="3.1.4.-" evidence="8"/>
<evidence type="ECO:0000256" key="3">
    <source>
        <dbReference type="ARBA" id="ARBA00022737"/>
    </source>
</evidence>
<keyword evidence="12" id="KW-1185">Reference proteome</keyword>
<feature type="domain" description="HD" evidence="10">
    <location>
        <begin position="452"/>
        <end position="574"/>
    </location>
</feature>
<keyword evidence="5 8" id="KW-0460">Magnesium</keyword>
<dbReference type="SUPFAM" id="SSF55021">
    <property type="entry name" value="ACT-like"/>
    <property type="match status" value="2"/>
</dbReference>
<feature type="region of interest" description="Uridylyltransferase" evidence="8">
    <location>
        <begin position="1"/>
        <end position="333"/>
    </location>
</feature>
<keyword evidence="4 8" id="KW-0378">Hydrolase</keyword>
<dbReference type="InterPro" id="IPR043519">
    <property type="entry name" value="NT_sf"/>
</dbReference>
<name>A0ABU7G8N2_9ALTE</name>
<dbReference type="SMART" id="SM00471">
    <property type="entry name" value="HDc"/>
    <property type="match status" value="1"/>
</dbReference>
<evidence type="ECO:0000256" key="4">
    <source>
        <dbReference type="ARBA" id="ARBA00022801"/>
    </source>
</evidence>
<dbReference type="NCBIfam" id="TIGR01693">
    <property type="entry name" value="UTase_glnD"/>
    <property type="match status" value="1"/>
</dbReference>
<comment type="catalytic activity">
    <reaction evidence="8">
        <text>[protein-PII]-L-tyrosine + UTP = [protein-PII]-uridylyl-L-tyrosine + diphosphate</text>
        <dbReference type="Rhea" id="RHEA:13673"/>
        <dbReference type="Rhea" id="RHEA-COMP:12147"/>
        <dbReference type="Rhea" id="RHEA-COMP:12148"/>
        <dbReference type="ChEBI" id="CHEBI:33019"/>
        <dbReference type="ChEBI" id="CHEBI:46398"/>
        <dbReference type="ChEBI" id="CHEBI:46858"/>
        <dbReference type="ChEBI" id="CHEBI:90602"/>
        <dbReference type="EC" id="2.7.7.59"/>
    </reaction>
</comment>
<dbReference type="InterPro" id="IPR002934">
    <property type="entry name" value="Polymerase_NTP_transf_dom"/>
</dbReference>
<feature type="region of interest" description="Uridylyl-removing" evidence="8">
    <location>
        <begin position="334"/>
        <end position="692"/>
    </location>
</feature>
<dbReference type="InterPro" id="IPR045865">
    <property type="entry name" value="ACT-like_dom_sf"/>
</dbReference>
<dbReference type="PANTHER" id="PTHR47320">
    <property type="entry name" value="BIFUNCTIONAL URIDYLYLTRANSFERASE/URIDYLYL-REMOVING ENZYME"/>
    <property type="match status" value="1"/>
</dbReference>
<keyword evidence="2 8" id="KW-0548">Nucleotidyltransferase</keyword>
<dbReference type="Proteomes" id="UP001310248">
    <property type="component" value="Unassembled WGS sequence"/>
</dbReference>
<dbReference type="EMBL" id="JAYDYW010000014">
    <property type="protein sequence ID" value="MEE1675635.1"/>
    <property type="molecule type" value="Genomic_DNA"/>
</dbReference>
<comment type="catalytic activity">
    <reaction evidence="8">
        <text>[protein-PII]-uridylyl-L-tyrosine + H2O = [protein-PII]-L-tyrosine + UMP + H(+)</text>
        <dbReference type="Rhea" id="RHEA:48600"/>
        <dbReference type="Rhea" id="RHEA-COMP:12147"/>
        <dbReference type="Rhea" id="RHEA-COMP:12148"/>
        <dbReference type="ChEBI" id="CHEBI:15377"/>
        <dbReference type="ChEBI" id="CHEBI:15378"/>
        <dbReference type="ChEBI" id="CHEBI:46858"/>
        <dbReference type="ChEBI" id="CHEBI:57865"/>
        <dbReference type="ChEBI" id="CHEBI:90602"/>
    </reaction>
</comment>